<sequence length="21" mass="2508">MKSKSSSKHEICFVYLYCVVR</sequence>
<reference evidence="1" key="2">
    <citation type="journal article" date="2015" name="Data Brief">
        <title>Shoot transcriptome of the giant reed, Arundo donax.</title>
        <authorList>
            <person name="Barrero R.A."/>
            <person name="Guerrero F.D."/>
            <person name="Moolhuijzen P."/>
            <person name="Goolsby J.A."/>
            <person name="Tidwell J."/>
            <person name="Bellgard S.E."/>
            <person name="Bellgard M.I."/>
        </authorList>
    </citation>
    <scope>NUCLEOTIDE SEQUENCE</scope>
    <source>
        <tissue evidence="1">Shoot tissue taken approximately 20 cm above the soil surface</tissue>
    </source>
</reference>
<dbReference type="AlphaFoldDB" id="A0A0A8ZNK8"/>
<protein>
    <submittedName>
        <fullName evidence="1">Uncharacterized protein</fullName>
    </submittedName>
</protein>
<dbReference type="EMBL" id="GBRH01257509">
    <property type="protein sequence ID" value="JAD40386.1"/>
    <property type="molecule type" value="Transcribed_RNA"/>
</dbReference>
<organism evidence="1">
    <name type="scientific">Arundo donax</name>
    <name type="common">Giant reed</name>
    <name type="synonym">Donax arundinaceus</name>
    <dbReference type="NCBI Taxonomy" id="35708"/>
    <lineage>
        <taxon>Eukaryota</taxon>
        <taxon>Viridiplantae</taxon>
        <taxon>Streptophyta</taxon>
        <taxon>Embryophyta</taxon>
        <taxon>Tracheophyta</taxon>
        <taxon>Spermatophyta</taxon>
        <taxon>Magnoliopsida</taxon>
        <taxon>Liliopsida</taxon>
        <taxon>Poales</taxon>
        <taxon>Poaceae</taxon>
        <taxon>PACMAD clade</taxon>
        <taxon>Arundinoideae</taxon>
        <taxon>Arundineae</taxon>
        <taxon>Arundo</taxon>
    </lineage>
</organism>
<accession>A0A0A8ZNK8</accession>
<proteinExistence type="predicted"/>
<reference evidence="1" key="1">
    <citation type="submission" date="2014-09" db="EMBL/GenBank/DDBJ databases">
        <authorList>
            <person name="Magalhaes I.L.F."/>
            <person name="Oliveira U."/>
            <person name="Santos F.R."/>
            <person name="Vidigal T.H.D.A."/>
            <person name="Brescovit A.D."/>
            <person name="Santos A.J."/>
        </authorList>
    </citation>
    <scope>NUCLEOTIDE SEQUENCE</scope>
    <source>
        <tissue evidence="1">Shoot tissue taken approximately 20 cm above the soil surface</tissue>
    </source>
</reference>
<name>A0A0A8ZNK8_ARUDO</name>
<evidence type="ECO:0000313" key="1">
    <source>
        <dbReference type="EMBL" id="JAD40386.1"/>
    </source>
</evidence>